<feature type="compositionally biased region" description="Polar residues" evidence="8">
    <location>
        <begin position="34"/>
        <end position="43"/>
    </location>
</feature>
<sequence>MAQVSMGSVAAEADDNYDLDQDIGSESGLEEFGNDSSWDSDVQNYDWDSEWSDEDTTPARPAKRRAVNHDENANFIDLTDEPSLPAPGTMSTPTTSAPATLMAAAPFHYAHDTATLSVQIMELFPDICHEYLNKVLSRHAGNVSRAEPNVTSEKLMAIKEMVVEEVLASPSYPKRKQFKRKREEPKDDGRDKKWTSKTHDGEFWYQEAATYLLGDMFPFVPDYYVRQILREKKNLFSACQTLSTAENAPAPTRRPYEKLKRARVRRGKDIRLDIYNNPAYGELQMEVQDAKLRLAKDAEAVHHQKMLEEAERRNQEQHARAGTLVECQCCYSDIPPNRAITCEGENVHFFCFSCIRKSAETQIGLMKYQLQCFDTSGCQAGFPRSEIKEVLGSSMMAKLDALQQQDEISRASIEGLESCPFCEFKAICPPVEEDREFRCCNPSCEVVSCRLCKDTTHVPKTCEEAKRERGISERHLVEEAMSEALIRNCPRCKVKIVKEFGCNKMTCPKCRCCMCYLCKKDITREQYAHFGYGPNACTVDDDPTRDQRAVEQAQKKTIEEIRAEHPGLTREELQVKIPEANNTNQRRDRLRPYRLDHRDNVRARAPYDYNVLLQEAERQARLAVDHQRALQQPNPFAQAFDEFQGFLDAIQFPAFGHHDMPNAINNPPLAGQPHHLEARGEHRAHAGAGLPANMPGAGQPAGTGLRNDPFVIDEPVQLNQNQPAGYAPYAQYFPAPMLPPVQRGILPHAPHHLNADPYGNQYMGQQPLPAYRNDFHPFY</sequence>
<evidence type="ECO:0000256" key="2">
    <source>
        <dbReference type="ARBA" id="ARBA00022679"/>
    </source>
</evidence>
<protein>
    <recommendedName>
        <fullName evidence="9">RING-type domain-containing protein</fullName>
    </recommendedName>
</protein>
<evidence type="ECO:0000256" key="3">
    <source>
        <dbReference type="ARBA" id="ARBA00022723"/>
    </source>
</evidence>
<dbReference type="GO" id="GO:0008270">
    <property type="term" value="F:zinc ion binding"/>
    <property type="evidence" value="ECO:0007669"/>
    <property type="project" value="UniProtKB-KW"/>
</dbReference>
<evidence type="ECO:0000256" key="8">
    <source>
        <dbReference type="SAM" id="MobiDB-lite"/>
    </source>
</evidence>
<comment type="caution">
    <text evidence="10">The sequence shown here is derived from an EMBL/GenBank/DDBJ whole genome shotgun (WGS) entry which is preliminary data.</text>
</comment>
<feature type="compositionally biased region" description="Acidic residues" evidence="8">
    <location>
        <begin position="12"/>
        <end position="33"/>
    </location>
</feature>
<reference evidence="10 11" key="1">
    <citation type="submission" date="2018-08" db="EMBL/GenBank/DDBJ databases">
        <title>Draft genome sequences of two Aspergillus turcosus clinical strains isolated from bronchoalveolar lavage fluid: one azole-susceptible and the other azole-resistant.</title>
        <authorList>
            <person name="Parent-Michaud M."/>
            <person name="Dufresne P.J."/>
            <person name="Fournier E."/>
            <person name="Martineau C."/>
            <person name="Moreira S."/>
            <person name="Perkins V."/>
            <person name="De Repentigny L."/>
            <person name="Dufresne S.F."/>
        </authorList>
    </citation>
    <scope>NUCLEOTIDE SEQUENCE [LARGE SCALE GENOMIC DNA]</scope>
    <source>
        <strain evidence="10">HMR AF 1038</strain>
    </source>
</reference>
<feature type="compositionally biased region" description="Acidic residues" evidence="8">
    <location>
        <begin position="47"/>
        <end position="56"/>
    </location>
</feature>
<evidence type="ECO:0000256" key="7">
    <source>
        <dbReference type="ARBA" id="ARBA00022833"/>
    </source>
</evidence>
<dbReference type="OrthoDB" id="10009520at2759"/>
<keyword evidence="6" id="KW-0833">Ubl conjugation pathway</keyword>
<dbReference type="Pfam" id="PF26191">
    <property type="entry name" value="RING-HC_RBR_RNF216"/>
    <property type="match status" value="1"/>
</dbReference>
<feature type="domain" description="RING-type" evidence="9">
    <location>
        <begin position="323"/>
        <end position="541"/>
    </location>
</feature>
<evidence type="ECO:0000256" key="1">
    <source>
        <dbReference type="ARBA" id="ARBA00004906"/>
    </source>
</evidence>
<keyword evidence="4" id="KW-0677">Repeat</keyword>
<accession>A0A229WVY1</accession>
<comment type="pathway">
    <text evidence="1">Protein modification; protein ubiquitination.</text>
</comment>
<proteinExistence type="predicted"/>
<dbReference type="InterPro" id="IPR047545">
    <property type="entry name" value="BRcat_RBR_RNF216"/>
</dbReference>
<evidence type="ECO:0000313" key="11">
    <source>
        <dbReference type="Proteomes" id="UP000215289"/>
    </source>
</evidence>
<dbReference type="CDD" id="cd16630">
    <property type="entry name" value="RING-HC_RBR_RNF216"/>
    <property type="match status" value="1"/>
</dbReference>
<evidence type="ECO:0000256" key="5">
    <source>
        <dbReference type="ARBA" id="ARBA00022771"/>
    </source>
</evidence>
<feature type="region of interest" description="Disordered" evidence="8">
    <location>
        <begin position="1"/>
        <end position="72"/>
    </location>
</feature>
<evidence type="ECO:0000313" key="10">
    <source>
        <dbReference type="EMBL" id="RLL93785.1"/>
    </source>
</evidence>
<dbReference type="EMBL" id="NIDN02000263">
    <property type="protein sequence ID" value="RLL93785.1"/>
    <property type="molecule type" value="Genomic_DNA"/>
</dbReference>
<keyword evidence="5" id="KW-0863">Zinc-finger</keyword>
<dbReference type="PANTHER" id="PTHR22770:SF47">
    <property type="entry name" value="E3 UBIQUITIN-PROTEIN LIGASE RNF216"/>
    <property type="match status" value="1"/>
</dbReference>
<gene>
    <name evidence="10" type="ORF">CFD26_100400</name>
</gene>
<evidence type="ECO:0000256" key="6">
    <source>
        <dbReference type="ARBA" id="ARBA00022786"/>
    </source>
</evidence>
<keyword evidence="11" id="KW-1185">Reference proteome</keyword>
<dbReference type="InterPro" id="IPR047544">
    <property type="entry name" value="RING-HC_RBR_RNF216"/>
</dbReference>
<dbReference type="InterPro" id="IPR044066">
    <property type="entry name" value="TRIAD_supradom"/>
</dbReference>
<keyword evidence="3" id="KW-0479">Metal-binding</keyword>
<name>A0A229WVY1_9EURO</name>
<evidence type="ECO:0000256" key="4">
    <source>
        <dbReference type="ARBA" id="ARBA00022737"/>
    </source>
</evidence>
<dbReference type="InterPro" id="IPR047546">
    <property type="entry name" value="Rcat_RBR_RNF216"/>
</dbReference>
<dbReference type="GO" id="GO:0016740">
    <property type="term" value="F:transferase activity"/>
    <property type="evidence" value="ECO:0007669"/>
    <property type="project" value="UniProtKB-KW"/>
</dbReference>
<evidence type="ECO:0000259" key="9">
    <source>
        <dbReference type="PROSITE" id="PS51873"/>
    </source>
</evidence>
<dbReference type="STRING" id="1245748.A0A229WVY1"/>
<dbReference type="AlphaFoldDB" id="A0A229WVY1"/>
<dbReference type="PANTHER" id="PTHR22770">
    <property type="entry name" value="UBIQUITIN CONJUGATING ENZYME 7 INTERACTING PROTEIN-RELATED"/>
    <property type="match status" value="1"/>
</dbReference>
<feature type="compositionally biased region" description="Basic and acidic residues" evidence="8">
    <location>
        <begin position="181"/>
        <end position="194"/>
    </location>
</feature>
<dbReference type="Pfam" id="PF26200">
    <property type="entry name" value="Rcat_RNF216"/>
    <property type="match status" value="1"/>
</dbReference>
<keyword evidence="2" id="KW-0808">Transferase</keyword>
<dbReference type="Proteomes" id="UP000215289">
    <property type="component" value="Unassembled WGS sequence"/>
</dbReference>
<dbReference type="CDD" id="cd20353">
    <property type="entry name" value="Rcat_RBR_RNF216"/>
    <property type="match status" value="1"/>
</dbReference>
<dbReference type="InterPro" id="IPR051628">
    <property type="entry name" value="LUBAC_E3_Ligases"/>
</dbReference>
<keyword evidence="7" id="KW-0862">Zinc</keyword>
<dbReference type="SUPFAM" id="SSF57850">
    <property type="entry name" value="RING/U-box"/>
    <property type="match status" value="1"/>
</dbReference>
<dbReference type="PROSITE" id="PS51873">
    <property type="entry name" value="TRIAD"/>
    <property type="match status" value="1"/>
</dbReference>
<organism evidence="10 11">
    <name type="scientific">Aspergillus turcosus</name>
    <dbReference type="NCBI Taxonomy" id="1245748"/>
    <lineage>
        <taxon>Eukaryota</taxon>
        <taxon>Fungi</taxon>
        <taxon>Dikarya</taxon>
        <taxon>Ascomycota</taxon>
        <taxon>Pezizomycotina</taxon>
        <taxon>Eurotiomycetes</taxon>
        <taxon>Eurotiomycetidae</taxon>
        <taxon>Eurotiales</taxon>
        <taxon>Aspergillaceae</taxon>
        <taxon>Aspergillus</taxon>
        <taxon>Aspergillus subgen. Fumigati</taxon>
    </lineage>
</organism>
<dbReference type="Gene3D" id="1.20.120.1750">
    <property type="match status" value="1"/>
</dbReference>
<feature type="region of interest" description="Disordered" evidence="8">
    <location>
        <begin position="174"/>
        <end position="194"/>
    </location>
</feature>
<dbReference type="CDD" id="cd20339">
    <property type="entry name" value="BRcat_RBR_RNF216"/>
    <property type="match status" value="1"/>
</dbReference>